<feature type="non-terminal residue" evidence="1">
    <location>
        <position position="1"/>
    </location>
</feature>
<accession>A0AAF0TU31</accession>
<reference evidence="1" key="1">
    <citation type="submission" date="2023-08" db="EMBL/GenBank/DDBJ databases">
        <title>A de novo genome assembly of Solanum verrucosum Schlechtendal, a Mexican diploid species geographically isolated from the other diploid A-genome species in potato relatives.</title>
        <authorList>
            <person name="Hosaka K."/>
        </authorList>
    </citation>
    <scope>NUCLEOTIDE SEQUENCE</scope>
    <source>
        <tissue evidence="1">Young leaves</tissue>
    </source>
</reference>
<name>A0AAF0TU31_SOLVR</name>
<evidence type="ECO:0000313" key="1">
    <source>
        <dbReference type="EMBL" id="WMV25403.1"/>
    </source>
</evidence>
<proteinExistence type="predicted"/>
<evidence type="ECO:0000313" key="2">
    <source>
        <dbReference type="Proteomes" id="UP001234989"/>
    </source>
</evidence>
<dbReference type="AlphaFoldDB" id="A0AAF0TU31"/>
<evidence type="ECO:0008006" key="3">
    <source>
        <dbReference type="Google" id="ProtNLM"/>
    </source>
</evidence>
<organism evidence="1 2">
    <name type="scientific">Solanum verrucosum</name>
    <dbReference type="NCBI Taxonomy" id="315347"/>
    <lineage>
        <taxon>Eukaryota</taxon>
        <taxon>Viridiplantae</taxon>
        <taxon>Streptophyta</taxon>
        <taxon>Embryophyta</taxon>
        <taxon>Tracheophyta</taxon>
        <taxon>Spermatophyta</taxon>
        <taxon>Magnoliopsida</taxon>
        <taxon>eudicotyledons</taxon>
        <taxon>Gunneridae</taxon>
        <taxon>Pentapetalae</taxon>
        <taxon>asterids</taxon>
        <taxon>lamiids</taxon>
        <taxon>Solanales</taxon>
        <taxon>Solanaceae</taxon>
        <taxon>Solanoideae</taxon>
        <taxon>Solaneae</taxon>
        <taxon>Solanum</taxon>
    </lineage>
</organism>
<protein>
    <recommendedName>
        <fullName evidence="3">Gag-pol polyprotein</fullName>
    </recommendedName>
</protein>
<sequence length="183" mass="21064">CSPIEQLAGSCPTNENGGSVAARVRDFVRMNLPEFLVSQVGEDLQNFADEVKKIFGVMHVIGDDRVELASYQLKDDRLFPRELREAKAQEFMNLRQGSMSFQDYGLKFTQLSSYAPYMLADPRASHLVRTECRNAMLLEDMTISRLMTHAQQVEGDKFREQAKDNKKARKGNYDYSHYKKLHF</sequence>
<dbReference type="EMBL" id="CP133615">
    <property type="protein sequence ID" value="WMV25403.1"/>
    <property type="molecule type" value="Genomic_DNA"/>
</dbReference>
<dbReference type="Proteomes" id="UP001234989">
    <property type="component" value="Chromosome 4"/>
</dbReference>
<keyword evidence="2" id="KW-1185">Reference proteome</keyword>
<gene>
    <name evidence="1" type="ORF">MTR67_018788</name>
</gene>